<sequence>MATEVRKPRQKMIFTKGREEVTVLSVVEQLISLFLEIDSNDDGSVSREELTAYYTKHGLDKSRVDEWMNRFDTDADGRITMQEFSKGLGLDIEELKLEKRQRAQQRSSNKTGINVEGIEVLNTTMAVEKQEEVVTKFKDLMRSIGENENRMAEVNDKLKDFLDQKYGRIWQCVTLTGSYWSKFCHEPFMSIQFKYQDKYIVLAWRTHRL</sequence>
<name>A0A183AAS2_9TREM</name>
<dbReference type="PROSITE" id="PS50222">
    <property type="entry name" value="EF_HAND_2"/>
    <property type="match status" value="1"/>
</dbReference>
<gene>
    <name evidence="3" type="ORF">ECPE_LOCUS4057</name>
</gene>
<dbReference type="SMART" id="SM01375">
    <property type="entry name" value="Dynein_light"/>
    <property type="match status" value="1"/>
</dbReference>
<dbReference type="PROSITE" id="PS00018">
    <property type="entry name" value="EF_HAND_1"/>
    <property type="match status" value="1"/>
</dbReference>
<organism evidence="5">
    <name type="scientific">Echinostoma caproni</name>
    <dbReference type="NCBI Taxonomy" id="27848"/>
    <lineage>
        <taxon>Eukaryota</taxon>
        <taxon>Metazoa</taxon>
        <taxon>Spiralia</taxon>
        <taxon>Lophotrochozoa</taxon>
        <taxon>Platyhelminthes</taxon>
        <taxon>Trematoda</taxon>
        <taxon>Digenea</taxon>
        <taxon>Plagiorchiida</taxon>
        <taxon>Echinostomata</taxon>
        <taxon>Echinostomatoidea</taxon>
        <taxon>Echinostomatidae</taxon>
        <taxon>Echinostoma</taxon>
    </lineage>
</organism>
<dbReference type="InterPro" id="IPR037177">
    <property type="entry name" value="DLC_sf"/>
</dbReference>
<dbReference type="InterPro" id="IPR001372">
    <property type="entry name" value="Dynein_light_chain_typ-1/2"/>
</dbReference>
<evidence type="ECO:0000313" key="4">
    <source>
        <dbReference type="Proteomes" id="UP000272942"/>
    </source>
</evidence>
<dbReference type="SUPFAM" id="SSF47473">
    <property type="entry name" value="EF-hand"/>
    <property type="match status" value="1"/>
</dbReference>
<dbReference type="Gene3D" id="3.30.740.10">
    <property type="entry name" value="Protein Inhibitor Of Neuronal Nitric Oxide Synthase"/>
    <property type="match status" value="1"/>
</dbReference>
<dbReference type="Proteomes" id="UP000272942">
    <property type="component" value="Unassembled WGS sequence"/>
</dbReference>
<evidence type="ECO:0000313" key="3">
    <source>
        <dbReference type="EMBL" id="VDP71483.1"/>
    </source>
</evidence>
<dbReference type="GO" id="GO:0030286">
    <property type="term" value="C:dynein complex"/>
    <property type="evidence" value="ECO:0007669"/>
    <property type="project" value="InterPro"/>
</dbReference>
<feature type="domain" description="EF-hand" evidence="2">
    <location>
        <begin position="59"/>
        <end position="94"/>
    </location>
</feature>
<evidence type="ECO:0000259" key="2">
    <source>
        <dbReference type="PROSITE" id="PS50222"/>
    </source>
</evidence>
<dbReference type="CDD" id="cd00051">
    <property type="entry name" value="EFh"/>
    <property type="match status" value="1"/>
</dbReference>
<dbReference type="InterPro" id="IPR018247">
    <property type="entry name" value="EF_Hand_1_Ca_BS"/>
</dbReference>
<dbReference type="GO" id="GO:0007017">
    <property type="term" value="P:microtubule-based process"/>
    <property type="evidence" value="ECO:0007669"/>
    <property type="project" value="InterPro"/>
</dbReference>
<dbReference type="InterPro" id="IPR002048">
    <property type="entry name" value="EF_hand_dom"/>
</dbReference>
<dbReference type="SMART" id="SM00054">
    <property type="entry name" value="EFh"/>
    <property type="match status" value="2"/>
</dbReference>
<evidence type="ECO:0000313" key="5">
    <source>
        <dbReference type="WBParaSite" id="ECPE_0000406401-mRNA-1"/>
    </source>
</evidence>
<dbReference type="Pfam" id="PF13499">
    <property type="entry name" value="EF-hand_7"/>
    <property type="match status" value="1"/>
</dbReference>
<dbReference type="EMBL" id="UZAN01040952">
    <property type="protein sequence ID" value="VDP71483.1"/>
    <property type="molecule type" value="Genomic_DNA"/>
</dbReference>
<keyword evidence="4" id="KW-1185">Reference proteome</keyword>
<dbReference type="CDD" id="cd21454">
    <property type="entry name" value="DLC-like_TAL"/>
    <property type="match status" value="1"/>
</dbReference>
<dbReference type="WBParaSite" id="ECPE_0000406401-mRNA-1">
    <property type="protein sequence ID" value="ECPE_0000406401-mRNA-1"/>
    <property type="gene ID" value="ECPE_0000406401"/>
</dbReference>
<dbReference type="GO" id="GO:0005509">
    <property type="term" value="F:calcium ion binding"/>
    <property type="evidence" value="ECO:0007669"/>
    <property type="project" value="InterPro"/>
</dbReference>
<dbReference type="OrthoDB" id="26525at2759"/>
<protein>
    <submittedName>
        <fullName evidence="5">EF-hand domain-containing protein</fullName>
    </submittedName>
</protein>
<accession>A0A183AAS2</accession>
<dbReference type="Pfam" id="PF01221">
    <property type="entry name" value="Dynein_light"/>
    <property type="match status" value="1"/>
</dbReference>
<dbReference type="Gene3D" id="1.10.238.10">
    <property type="entry name" value="EF-hand"/>
    <property type="match status" value="1"/>
</dbReference>
<evidence type="ECO:0000256" key="1">
    <source>
        <dbReference type="ARBA" id="ARBA00022837"/>
    </source>
</evidence>
<dbReference type="AlphaFoldDB" id="A0A183AAS2"/>
<dbReference type="InterPro" id="IPR011992">
    <property type="entry name" value="EF-hand-dom_pair"/>
</dbReference>
<dbReference type="SUPFAM" id="SSF54648">
    <property type="entry name" value="DLC"/>
    <property type="match status" value="1"/>
</dbReference>
<proteinExistence type="predicted"/>
<reference evidence="3 4" key="2">
    <citation type="submission" date="2018-11" db="EMBL/GenBank/DDBJ databases">
        <authorList>
            <consortium name="Pathogen Informatics"/>
        </authorList>
    </citation>
    <scope>NUCLEOTIDE SEQUENCE [LARGE SCALE GENOMIC DNA]</scope>
    <source>
        <strain evidence="3 4">Egypt</strain>
    </source>
</reference>
<keyword evidence="1" id="KW-0106">Calcium</keyword>
<reference evidence="5" key="1">
    <citation type="submission" date="2016-06" db="UniProtKB">
        <authorList>
            <consortium name="WormBaseParasite"/>
        </authorList>
    </citation>
    <scope>IDENTIFICATION</scope>
</reference>